<evidence type="ECO:0000256" key="2">
    <source>
        <dbReference type="ARBA" id="ARBA00022801"/>
    </source>
</evidence>
<reference evidence="6" key="1">
    <citation type="journal article" date="2019" name="Int. J. Syst. Evol. Microbiol.">
        <title>The Global Catalogue of Microorganisms (GCM) 10K type strain sequencing project: providing services to taxonomists for standard genome sequencing and annotation.</title>
        <authorList>
            <consortium name="The Broad Institute Genomics Platform"/>
            <consortium name="The Broad Institute Genome Sequencing Center for Infectious Disease"/>
            <person name="Wu L."/>
            <person name="Ma J."/>
        </authorList>
    </citation>
    <scope>NUCLEOTIDE SEQUENCE [LARGE SCALE GENOMIC DNA]</scope>
    <source>
        <strain evidence="6">JCM 3369</strain>
    </source>
</reference>
<dbReference type="InterPro" id="IPR001279">
    <property type="entry name" value="Metallo-B-lactamas"/>
</dbReference>
<organism evidence="5 6">
    <name type="scientific">Actinomadura yumaensis</name>
    <dbReference type="NCBI Taxonomy" id="111807"/>
    <lineage>
        <taxon>Bacteria</taxon>
        <taxon>Bacillati</taxon>
        <taxon>Actinomycetota</taxon>
        <taxon>Actinomycetes</taxon>
        <taxon>Streptosporangiales</taxon>
        <taxon>Thermomonosporaceae</taxon>
        <taxon>Actinomadura</taxon>
    </lineage>
</organism>
<evidence type="ECO:0000256" key="1">
    <source>
        <dbReference type="ARBA" id="ARBA00022759"/>
    </source>
</evidence>
<proteinExistence type="predicted"/>
<comment type="caution">
    <text evidence="5">The sequence shown here is derived from an EMBL/GenBank/DDBJ whole genome shotgun (WGS) entry which is preliminary data.</text>
</comment>
<evidence type="ECO:0000313" key="6">
    <source>
        <dbReference type="Proteomes" id="UP001596380"/>
    </source>
</evidence>
<dbReference type="Pfam" id="PF00753">
    <property type="entry name" value="Lactamase_B"/>
    <property type="match status" value="1"/>
</dbReference>
<dbReference type="InterPro" id="IPR036866">
    <property type="entry name" value="RibonucZ/Hydroxyglut_hydro"/>
</dbReference>
<accession>A0ABW2CN06</accession>
<gene>
    <name evidence="5" type="ORF">ACFQKB_20265</name>
</gene>
<evidence type="ECO:0000259" key="4">
    <source>
        <dbReference type="Pfam" id="PF00753"/>
    </source>
</evidence>
<dbReference type="Gene3D" id="3.60.15.10">
    <property type="entry name" value="Ribonuclease Z/Hydroxyacylglutathione hydrolase-like"/>
    <property type="match status" value="1"/>
</dbReference>
<dbReference type="InterPro" id="IPR044094">
    <property type="entry name" value="AtsA-like_MBL-fold"/>
</dbReference>
<keyword evidence="2" id="KW-0378">Hydrolase</keyword>
<name>A0ABW2CN06_9ACTN</name>
<dbReference type="RefSeq" id="WP_160825063.1">
    <property type="nucleotide sequence ID" value="NZ_JBHSXE010000001.1"/>
</dbReference>
<evidence type="ECO:0000256" key="3">
    <source>
        <dbReference type="SAM" id="SignalP"/>
    </source>
</evidence>
<dbReference type="SUPFAM" id="SSF56281">
    <property type="entry name" value="Metallo-hydrolase/oxidoreductase"/>
    <property type="match status" value="1"/>
</dbReference>
<sequence length="388" mass="41348">MPTDPESRPAVPSRRRLLQGGAVATGAAAAAALAPAAAAHAAGPASGGRWPLGKGRFRTRLVLLGTAGGPVPNADRFGISTALVVGDRTYLFDAGRGSVSQYVRAGLEFKRLRGMFVTHLHADHTADLFQYLLLGLVSPDGDALVPPIDLYGPGRAGALPPQWGKPRPTPNVNPDNPTPGLKDLFADSLDGFAYHFNILGREANMPDPSKFLRIHEIDVSGTGANPIDDLAPKMAPIKLFSDGTITVETILVSHGLVFPAFAYRVTTPDGVVVFSGDTGYNENLIAFSRGADVLVHEAVSVGYYKDKGSDEAFIKHLEEGHTDVVKVGEVAARAGVGTLVLSHLGPARSDMVSDREWRKGARTHFKGDLVVGRDLMNIGVRHHRHHNH</sequence>
<keyword evidence="6" id="KW-1185">Reference proteome</keyword>
<dbReference type="PANTHER" id="PTHR46018">
    <property type="entry name" value="ZINC PHOSPHODIESTERASE ELAC PROTEIN 1"/>
    <property type="match status" value="1"/>
</dbReference>
<feature type="chain" id="PRO_5047343672" evidence="3">
    <location>
        <begin position="42"/>
        <end position="388"/>
    </location>
</feature>
<dbReference type="PROSITE" id="PS51318">
    <property type="entry name" value="TAT"/>
    <property type="match status" value="1"/>
</dbReference>
<keyword evidence="1" id="KW-0255">Endonuclease</keyword>
<evidence type="ECO:0000313" key="5">
    <source>
        <dbReference type="EMBL" id="MFC6882099.1"/>
    </source>
</evidence>
<feature type="signal peptide" evidence="3">
    <location>
        <begin position="1"/>
        <end position="41"/>
    </location>
</feature>
<dbReference type="PANTHER" id="PTHR46018:SF2">
    <property type="entry name" value="ZINC PHOSPHODIESTERASE ELAC PROTEIN 1"/>
    <property type="match status" value="1"/>
</dbReference>
<protein>
    <submittedName>
        <fullName evidence="5">MBL fold metallo-hydrolase</fullName>
    </submittedName>
</protein>
<dbReference type="InterPro" id="IPR006311">
    <property type="entry name" value="TAT_signal"/>
</dbReference>
<dbReference type="Proteomes" id="UP001596380">
    <property type="component" value="Unassembled WGS sequence"/>
</dbReference>
<dbReference type="EMBL" id="JBHSXS010000011">
    <property type="protein sequence ID" value="MFC6882099.1"/>
    <property type="molecule type" value="Genomic_DNA"/>
</dbReference>
<feature type="domain" description="Metallo-beta-lactamase" evidence="4">
    <location>
        <begin position="79"/>
        <end position="289"/>
    </location>
</feature>
<dbReference type="CDD" id="cd07719">
    <property type="entry name" value="arylsulfatase_AtsA-like_MBL-fold"/>
    <property type="match status" value="1"/>
</dbReference>
<keyword evidence="3" id="KW-0732">Signal</keyword>
<keyword evidence="1" id="KW-0540">Nuclease</keyword>